<sequence length="316" mass="33886">MHKYILASLVSAFLIGCNSDGSDGEAAGTMSLAFSDAPVDNLTKVCVAFDEIEVHHTNGSESSWGTTSFAADQSSAECIPQGMSIPVDSDGHPEFMVINLMAYQGEQSLQVLSDEQLTAGQYTQLRLSVLENEKYTDNNATPYSHVVTDTDAVEGIRVPSGELKLDGFQVEANATQAYTLEFDLRKSMVSNANGYQLKPRGVRLVNNDAVATISGQVEAAGVCDSTIDDAYIYVYQAPTNGIYGDLGSATEPYTTAGVDTETGEYEIGYLPLGNYDVTLVCNGSEDDPEQGGEQLNFETQMFVDVELLAAGATFNF</sequence>
<accession>A0ABY5GMI0</accession>
<dbReference type="RefSeq" id="WP_255391660.1">
    <property type="nucleotide sequence ID" value="NZ_CP101509.1"/>
</dbReference>
<reference evidence="2" key="1">
    <citation type="submission" date="2022-07" db="EMBL/GenBank/DDBJ databases">
        <title>Genome sequencing of Photobacterium atrarenae GJH2-4.</title>
        <authorList>
            <person name="Park S.-J."/>
        </authorList>
    </citation>
    <scope>NUCLEOTIDE SEQUENCE</scope>
    <source>
        <strain evidence="2">GJH2-4</strain>
    </source>
</reference>
<evidence type="ECO:0000313" key="2">
    <source>
        <dbReference type="EMBL" id="UTV30314.1"/>
    </source>
</evidence>
<keyword evidence="3" id="KW-1185">Reference proteome</keyword>
<protein>
    <submittedName>
        <fullName evidence="2">DUF4382 domain-containing protein</fullName>
    </submittedName>
</protein>
<dbReference type="Proteomes" id="UP001057998">
    <property type="component" value="Chromosome 2"/>
</dbReference>
<feature type="domain" description="DUF4382" evidence="1">
    <location>
        <begin position="28"/>
        <end position="199"/>
    </location>
</feature>
<name>A0ABY5GMI0_9GAMM</name>
<evidence type="ECO:0000313" key="3">
    <source>
        <dbReference type="Proteomes" id="UP001057998"/>
    </source>
</evidence>
<dbReference type="PROSITE" id="PS51257">
    <property type="entry name" value="PROKAR_LIPOPROTEIN"/>
    <property type="match status" value="1"/>
</dbReference>
<proteinExistence type="predicted"/>
<organism evidence="2 3">
    <name type="scientific">Photobacterium atrarenae</name>
    <dbReference type="NCBI Taxonomy" id="865757"/>
    <lineage>
        <taxon>Bacteria</taxon>
        <taxon>Pseudomonadati</taxon>
        <taxon>Pseudomonadota</taxon>
        <taxon>Gammaproteobacteria</taxon>
        <taxon>Vibrionales</taxon>
        <taxon>Vibrionaceae</taxon>
        <taxon>Photobacterium</taxon>
    </lineage>
</organism>
<dbReference type="EMBL" id="CP101509">
    <property type="protein sequence ID" value="UTV30314.1"/>
    <property type="molecule type" value="Genomic_DNA"/>
</dbReference>
<gene>
    <name evidence="2" type="ORF">NNL38_17195</name>
</gene>
<dbReference type="InterPro" id="IPR025491">
    <property type="entry name" value="DUF4382"/>
</dbReference>
<evidence type="ECO:0000259" key="1">
    <source>
        <dbReference type="Pfam" id="PF14321"/>
    </source>
</evidence>
<dbReference type="Pfam" id="PF14321">
    <property type="entry name" value="DUF4382"/>
    <property type="match status" value="1"/>
</dbReference>